<dbReference type="InterPro" id="IPR036465">
    <property type="entry name" value="vWFA_dom_sf"/>
</dbReference>
<keyword evidence="4" id="KW-1185">Reference proteome</keyword>
<feature type="domain" description="VWFA" evidence="2">
    <location>
        <begin position="139"/>
        <end position="308"/>
    </location>
</feature>
<dbReference type="Gene3D" id="3.40.50.410">
    <property type="entry name" value="von Willebrand factor, type A domain"/>
    <property type="match status" value="1"/>
</dbReference>
<evidence type="ECO:0000313" key="4">
    <source>
        <dbReference type="Proteomes" id="UP001161325"/>
    </source>
</evidence>
<evidence type="ECO:0000313" key="3">
    <source>
        <dbReference type="EMBL" id="GLC26567.1"/>
    </source>
</evidence>
<proteinExistence type="predicted"/>
<name>A0AA37QA68_9BACT</name>
<feature type="compositionally biased region" description="Low complexity" evidence="1">
    <location>
        <begin position="10"/>
        <end position="24"/>
    </location>
</feature>
<dbReference type="PANTHER" id="PTHR33608:SF6">
    <property type="entry name" value="BLL2464 PROTEIN"/>
    <property type="match status" value="1"/>
</dbReference>
<dbReference type="SUPFAM" id="SSF53300">
    <property type="entry name" value="vWA-like"/>
    <property type="match status" value="1"/>
</dbReference>
<dbReference type="EMBL" id="BRXS01000004">
    <property type="protein sequence ID" value="GLC26567.1"/>
    <property type="molecule type" value="Genomic_DNA"/>
</dbReference>
<reference evidence="3" key="1">
    <citation type="submission" date="2022-08" db="EMBL/GenBank/DDBJ databases">
        <title>Draft genome sequencing of Roseisolibacter agri AW1220.</title>
        <authorList>
            <person name="Tobiishi Y."/>
            <person name="Tonouchi A."/>
        </authorList>
    </citation>
    <scope>NUCLEOTIDE SEQUENCE</scope>
    <source>
        <strain evidence="3">AW1220</strain>
    </source>
</reference>
<gene>
    <name evidence="3" type="ORF">rosag_30800</name>
</gene>
<organism evidence="3 4">
    <name type="scientific">Roseisolibacter agri</name>
    <dbReference type="NCBI Taxonomy" id="2014610"/>
    <lineage>
        <taxon>Bacteria</taxon>
        <taxon>Pseudomonadati</taxon>
        <taxon>Gemmatimonadota</taxon>
        <taxon>Gemmatimonadia</taxon>
        <taxon>Gemmatimonadales</taxon>
        <taxon>Gemmatimonadaceae</taxon>
        <taxon>Roseisolibacter</taxon>
    </lineage>
</organism>
<accession>A0AA37QA68</accession>
<evidence type="ECO:0000259" key="2">
    <source>
        <dbReference type="SMART" id="SM00327"/>
    </source>
</evidence>
<dbReference type="Pfam" id="PF01882">
    <property type="entry name" value="DUF58"/>
    <property type="match status" value="1"/>
</dbReference>
<comment type="caution">
    <text evidence="3">The sequence shown here is derived from an EMBL/GenBank/DDBJ whole genome shotgun (WGS) entry which is preliminary data.</text>
</comment>
<protein>
    <recommendedName>
        <fullName evidence="2">VWFA domain-containing protein</fullName>
    </recommendedName>
</protein>
<dbReference type="InterPro" id="IPR002035">
    <property type="entry name" value="VWF_A"/>
</dbReference>
<dbReference type="SMART" id="SM00327">
    <property type="entry name" value="VWA"/>
    <property type="match status" value="1"/>
</dbReference>
<dbReference type="RefSeq" id="WP_284351017.1">
    <property type="nucleotide sequence ID" value="NZ_BRXS01000004.1"/>
</dbReference>
<dbReference type="PANTHER" id="PTHR33608">
    <property type="entry name" value="BLL2464 PROTEIN"/>
    <property type="match status" value="1"/>
</dbReference>
<dbReference type="InterPro" id="IPR002881">
    <property type="entry name" value="DUF58"/>
</dbReference>
<evidence type="ECO:0000256" key="1">
    <source>
        <dbReference type="SAM" id="MobiDB-lite"/>
    </source>
</evidence>
<sequence length="356" mass="39381">MLRRRRARAETAGAASAAAVPADAASDRARSAARVLGRRESAAEGPGPTPANGSAARAESSAPTVPPEVLRQVRFIELRTRGPVNSLFAGEYKSVFKGQGMEFAEVREYQPGDEVRAIDWNVTARMRRPFVRQYEEERELTVMLAVDLSGSERFGTARRFKSELATELAAVLALAAVRNNDRVGLVLFTDRVEHVVRPRKGRRHALRLLRDLLVTEPAGTGTSVAAAADYLGRLLSHKAIVFIVSDFEDPALERPLKRLALRHDVVAVTVEDPGELTLPDVGLARFVDPETGEEVDVDTSDARVRAAFDAEVQKDREARQRLLRRLAIDEVPVRTDAGYVEPLLKFFRARETRAQR</sequence>
<dbReference type="AlphaFoldDB" id="A0AA37QA68"/>
<dbReference type="Proteomes" id="UP001161325">
    <property type="component" value="Unassembled WGS sequence"/>
</dbReference>
<feature type="region of interest" description="Disordered" evidence="1">
    <location>
        <begin position="1"/>
        <end position="64"/>
    </location>
</feature>